<protein>
    <submittedName>
        <fullName evidence="2">Esterase PHB depolymerase</fullName>
    </submittedName>
</protein>
<dbReference type="OrthoDB" id="236468at2"/>
<sequence length="454" mass="50154" precursor="true">MKSRVPLIYLVALFLLQTLVYSVSAEETKTIAPLELPRVDASFQPPYYSTTYEQPKEPKEGQLQIGVTYTLWIPEGLKEVRGIIVHQHGCGSGSCTGSVTAAHDLHWQELARKNGCALLGPSFHQAKEQNCRLWCDPRNGSSKVFVESLQKLAKLSGHPEVATAPWCLWGHSGGGFWSSLMQMEYPERIVAIWFQSGTAYGYWTNDEITAPEIPAAAMQIPMVANPGLKEKENKRFSRAWTGSLAMFKDYRAKGAPIAFAPDPRTGHETGDSRYLAIPFFNACLQQRLPDKVGAPLKAVEISKGWLSPLLSETMPVPYDQFEGNKAEANWLPDKAVAIAWLDFVKTGAVSDKTPPPAPTEVKVDAATGTITWKAGTDFESGIQAFLIERDGKQIGQLPEKPTNRFGRPLFQNMSYGDTPVLPLQKFEFVDKTAKPGKTYQYKVIAVNTAGVKSE</sequence>
<feature type="chain" id="PRO_5022022750" evidence="1">
    <location>
        <begin position="26"/>
        <end position="454"/>
    </location>
</feature>
<accession>A0A517VIB5</accession>
<dbReference type="AlphaFoldDB" id="A0A517VIB5"/>
<dbReference type="Proteomes" id="UP000316855">
    <property type="component" value="Chromosome"/>
</dbReference>
<dbReference type="SUPFAM" id="SSF53474">
    <property type="entry name" value="alpha/beta-Hydrolases"/>
    <property type="match status" value="1"/>
</dbReference>
<name>A0A517VIB5_9PLAN</name>
<organism evidence="2 3">
    <name type="scientific">Gimesia algae</name>
    <dbReference type="NCBI Taxonomy" id="2527971"/>
    <lineage>
        <taxon>Bacteria</taxon>
        <taxon>Pseudomonadati</taxon>
        <taxon>Planctomycetota</taxon>
        <taxon>Planctomycetia</taxon>
        <taxon>Planctomycetales</taxon>
        <taxon>Planctomycetaceae</taxon>
        <taxon>Gimesia</taxon>
    </lineage>
</organism>
<feature type="signal peptide" evidence="1">
    <location>
        <begin position="1"/>
        <end position="25"/>
    </location>
</feature>
<dbReference type="Gene3D" id="3.40.50.1820">
    <property type="entry name" value="alpha/beta hydrolase"/>
    <property type="match status" value="1"/>
</dbReference>
<dbReference type="KEGG" id="gax:Pan161_44230"/>
<dbReference type="InterPro" id="IPR013783">
    <property type="entry name" value="Ig-like_fold"/>
</dbReference>
<dbReference type="SUPFAM" id="SSF49265">
    <property type="entry name" value="Fibronectin type III"/>
    <property type="match status" value="1"/>
</dbReference>
<evidence type="ECO:0000256" key="1">
    <source>
        <dbReference type="SAM" id="SignalP"/>
    </source>
</evidence>
<dbReference type="InterPro" id="IPR036116">
    <property type="entry name" value="FN3_sf"/>
</dbReference>
<reference evidence="2 3" key="1">
    <citation type="submission" date="2019-02" db="EMBL/GenBank/DDBJ databases">
        <title>Deep-cultivation of Planctomycetes and their phenomic and genomic characterization uncovers novel biology.</title>
        <authorList>
            <person name="Wiegand S."/>
            <person name="Jogler M."/>
            <person name="Boedeker C."/>
            <person name="Pinto D."/>
            <person name="Vollmers J."/>
            <person name="Rivas-Marin E."/>
            <person name="Kohn T."/>
            <person name="Peeters S.H."/>
            <person name="Heuer A."/>
            <person name="Rast P."/>
            <person name="Oberbeckmann S."/>
            <person name="Bunk B."/>
            <person name="Jeske O."/>
            <person name="Meyerdierks A."/>
            <person name="Storesund J.E."/>
            <person name="Kallscheuer N."/>
            <person name="Luecker S."/>
            <person name="Lage O.M."/>
            <person name="Pohl T."/>
            <person name="Merkel B.J."/>
            <person name="Hornburger P."/>
            <person name="Mueller R.-W."/>
            <person name="Bruemmer F."/>
            <person name="Labrenz M."/>
            <person name="Spormann A.M."/>
            <person name="Op den Camp H."/>
            <person name="Overmann J."/>
            <person name="Amann R."/>
            <person name="Jetten M.S.M."/>
            <person name="Mascher T."/>
            <person name="Medema M.H."/>
            <person name="Devos D.P."/>
            <person name="Kaster A.-K."/>
            <person name="Ovreas L."/>
            <person name="Rohde M."/>
            <person name="Galperin M.Y."/>
            <person name="Jogler C."/>
        </authorList>
    </citation>
    <scope>NUCLEOTIDE SEQUENCE [LARGE SCALE GENOMIC DNA]</scope>
    <source>
        <strain evidence="2 3">Pan161</strain>
    </source>
</reference>
<keyword evidence="1" id="KW-0732">Signal</keyword>
<proteinExistence type="predicted"/>
<dbReference type="RefSeq" id="WP_145230676.1">
    <property type="nucleotide sequence ID" value="NZ_CP036343.1"/>
</dbReference>
<gene>
    <name evidence="2" type="ORF">Pan161_44230</name>
</gene>
<evidence type="ECO:0000313" key="2">
    <source>
        <dbReference type="EMBL" id="QDT92753.1"/>
    </source>
</evidence>
<dbReference type="EMBL" id="CP036343">
    <property type="protein sequence ID" value="QDT92753.1"/>
    <property type="molecule type" value="Genomic_DNA"/>
</dbReference>
<keyword evidence="3" id="KW-1185">Reference proteome</keyword>
<evidence type="ECO:0000313" key="3">
    <source>
        <dbReference type="Proteomes" id="UP000316855"/>
    </source>
</evidence>
<dbReference type="Gene3D" id="2.60.40.10">
    <property type="entry name" value="Immunoglobulins"/>
    <property type="match status" value="1"/>
</dbReference>
<dbReference type="InterPro" id="IPR029058">
    <property type="entry name" value="AB_hydrolase_fold"/>
</dbReference>